<sequence length="193" mass="22016">MTVREAEAAKGTRNCLPTHKHMERTIRKAMVWDLPVIRWLIESGRKLMRENGNPLQWGDHHPSNQQFQHDIAQGYSYLLLQDGTPIATFAFMPGPEATYAKIYQGSWLEAGRPYHVIHRVAREHGVHGVMHDILDYCFSVADNIRIDTHRDNTLMQRALVHAGFSYRGIIFLSGGDERLAYQKITGRQPAAAL</sequence>
<keyword evidence="2" id="KW-1185">Reference proteome</keyword>
<evidence type="ECO:0008006" key="3">
    <source>
        <dbReference type="Google" id="ProtNLM"/>
    </source>
</evidence>
<gene>
    <name evidence="1" type="ORF">Premu_2351</name>
</gene>
<evidence type="ECO:0000313" key="1">
    <source>
        <dbReference type="EMBL" id="EGN57732.1"/>
    </source>
</evidence>
<organism evidence="1 2">
    <name type="scientific">Hallella multisaccharivorax DSM 17128</name>
    <dbReference type="NCBI Taxonomy" id="688246"/>
    <lineage>
        <taxon>Bacteria</taxon>
        <taxon>Pseudomonadati</taxon>
        <taxon>Bacteroidota</taxon>
        <taxon>Bacteroidia</taxon>
        <taxon>Bacteroidales</taxon>
        <taxon>Prevotellaceae</taxon>
        <taxon>Hallella</taxon>
    </lineage>
</organism>
<reference evidence="2" key="1">
    <citation type="journal article" date="2011" name="Stand. Genomic Sci.">
        <title>Non-contiguous finished genome sequence of the opportunistic oral pathogen Prevotella multisaccharivorax type strain (PPPA20).</title>
        <authorList>
            <person name="Pati A."/>
            <person name="Gronow S."/>
            <person name="Lu M."/>
            <person name="Lapidus A."/>
            <person name="Nolan M."/>
            <person name="Lucas S."/>
            <person name="Hammon N."/>
            <person name="Deshpande S."/>
            <person name="Cheng J.F."/>
            <person name="Tapia R."/>
            <person name="Han C."/>
            <person name="Goodwin L."/>
            <person name="Pitluck S."/>
            <person name="Liolios K."/>
            <person name="Pagani I."/>
            <person name="Mavromatis K."/>
            <person name="Mikhailova N."/>
            <person name="Huntemann M."/>
            <person name="Chen A."/>
            <person name="Palaniappan K."/>
            <person name="Land M."/>
            <person name="Hauser L."/>
            <person name="Detter J.C."/>
            <person name="Brambilla E.M."/>
            <person name="Rohde M."/>
            <person name="Goker M."/>
            <person name="Woyke T."/>
            <person name="Bristow J."/>
            <person name="Eisen J.A."/>
            <person name="Markowitz V."/>
            <person name="Hugenholtz P."/>
            <person name="Kyrpides N.C."/>
            <person name="Klenk H.P."/>
            <person name="Ivanova N."/>
        </authorList>
    </citation>
    <scope>NUCLEOTIDE SEQUENCE [LARGE SCALE GENOMIC DNA]</scope>
    <source>
        <strain evidence="2">DSM 17128</strain>
    </source>
</reference>
<dbReference type="SUPFAM" id="SSF55729">
    <property type="entry name" value="Acyl-CoA N-acyltransferases (Nat)"/>
    <property type="match status" value="1"/>
</dbReference>
<dbReference type="Gene3D" id="3.40.630.30">
    <property type="match status" value="1"/>
</dbReference>
<protein>
    <recommendedName>
        <fullName evidence="3">Acetyltransferase</fullName>
    </recommendedName>
</protein>
<dbReference type="AlphaFoldDB" id="F8N9C3"/>
<accession>F8N9C3</accession>
<dbReference type="eggNOG" id="COG0456">
    <property type="taxonomic scope" value="Bacteria"/>
</dbReference>
<dbReference type="InterPro" id="IPR016181">
    <property type="entry name" value="Acyl_CoA_acyltransferase"/>
</dbReference>
<dbReference type="HOGENOM" id="CLU_013985_13_0_10"/>
<dbReference type="EMBL" id="GL945017">
    <property type="protein sequence ID" value="EGN57732.1"/>
    <property type="molecule type" value="Genomic_DNA"/>
</dbReference>
<name>F8N9C3_9BACT</name>
<evidence type="ECO:0000313" key="2">
    <source>
        <dbReference type="Proteomes" id="UP000002772"/>
    </source>
</evidence>
<dbReference type="Proteomes" id="UP000002772">
    <property type="component" value="Unassembled WGS sequence"/>
</dbReference>
<proteinExistence type="predicted"/>